<sequence length="412" mass="43479">MAGHLASDLAFSPPPGGGGDGPGGPEPGWVDPRTWLGFQGPPGGPAVGPGLAPGTEVWGIAPCPPPYEFCGGMAYCGPQAGVGLAPQGGLEAPQLEGEAGAGVESNSEGASPEPCAALPGALKLEQEKLEPGAEEEVSGAGARGAGGRQGRPGRRRACSLLGLEPEGSCGAGGEQNSGGAAGRQGRWPRANMRALQKDLEQFAKLLKQKRITLGYTQADVGLTLGVLFGKVFSQTTICRFEALQLSLKNMCKLRPLLQKWVEEADNNENLQEICKAETLMQARKRKRTSIENRVKGNLENMFLQCPKPTLQQISHIAQQLGLAKDVVRVWFCNRRQKGKRSSSDYSQREDFEAPRPPFPGGPVSFPVAPGPHFGPGYAGPHFTTLYSTVQFPEGEAFPAVPVTPLGSPMHSS</sequence>
<comment type="similarity">
    <text evidence="3">Belongs to the POU transcription factor family. Class-5 subfamily.</text>
</comment>
<evidence type="ECO:0000256" key="4">
    <source>
        <dbReference type="ARBA" id="ARBA00022490"/>
    </source>
</evidence>
<dbReference type="AlphaFoldDB" id="A0AA40HA76"/>
<comment type="caution">
    <text evidence="18">The sequence shown here is derived from an EMBL/GenBank/DDBJ whole genome shotgun (WGS) entry which is preliminary data.</text>
</comment>
<dbReference type="SUPFAM" id="SSF46689">
    <property type="entry name" value="Homeodomain-like"/>
    <property type="match status" value="1"/>
</dbReference>
<keyword evidence="8 12" id="KW-0371">Homeobox</keyword>
<feature type="domain" description="POU-specific" evidence="17">
    <location>
        <begin position="191"/>
        <end position="265"/>
    </location>
</feature>
<evidence type="ECO:0000256" key="7">
    <source>
        <dbReference type="ARBA" id="ARBA00023125"/>
    </source>
</evidence>
<dbReference type="InterPro" id="IPR010982">
    <property type="entry name" value="Lambda_DNA-bd_dom_sf"/>
</dbReference>
<evidence type="ECO:0000256" key="14">
    <source>
        <dbReference type="RuleBase" id="RU361194"/>
    </source>
</evidence>
<keyword evidence="6" id="KW-0805">Transcription regulation</keyword>
<dbReference type="InterPro" id="IPR017970">
    <property type="entry name" value="Homeobox_CS"/>
</dbReference>
<dbReference type="GO" id="GO:0005634">
    <property type="term" value="C:nucleus"/>
    <property type="evidence" value="ECO:0007669"/>
    <property type="project" value="UniProtKB-SubCell"/>
</dbReference>
<evidence type="ECO:0000256" key="12">
    <source>
        <dbReference type="PROSITE-ProRule" id="PRU00108"/>
    </source>
</evidence>
<comment type="subcellular location">
    <subcellularLocation>
        <location evidence="2">Cytoplasm</location>
    </subcellularLocation>
    <subcellularLocation>
        <location evidence="1 12 13">Nucleus</location>
    </subcellularLocation>
</comment>
<dbReference type="PANTHER" id="PTHR11636:SF86">
    <property type="entry name" value="POU DOMAIN, CLASS 5, TRANSCRIPTION FACTOR 1-RELATED"/>
    <property type="match status" value="1"/>
</dbReference>
<dbReference type="PROSITE" id="PS00027">
    <property type="entry name" value="HOMEOBOX_1"/>
    <property type="match status" value="1"/>
</dbReference>
<dbReference type="FunFam" id="1.10.260.40:FF:000022">
    <property type="entry name" value="POU domain protein"/>
    <property type="match status" value="1"/>
</dbReference>
<dbReference type="GO" id="GO:0000981">
    <property type="term" value="F:DNA-binding transcription factor activity, RNA polymerase II-specific"/>
    <property type="evidence" value="ECO:0007669"/>
    <property type="project" value="InterPro"/>
</dbReference>
<keyword evidence="10 12" id="KW-0539">Nucleus</keyword>
<dbReference type="Gene3D" id="1.10.260.40">
    <property type="entry name" value="lambda repressor-like DNA-binding domains"/>
    <property type="match status" value="1"/>
</dbReference>
<evidence type="ECO:0000256" key="5">
    <source>
        <dbReference type="ARBA" id="ARBA00022553"/>
    </source>
</evidence>
<dbReference type="SMART" id="SM00389">
    <property type="entry name" value="HOX"/>
    <property type="match status" value="1"/>
</dbReference>
<dbReference type="GO" id="GO:0000978">
    <property type="term" value="F:RNA polymerase II cis-regulatory region sequence-specific DNA binding"/>
    <property type="evidence" value="ECO:0007669"/>
    <property type="project" value="TreeGrafter"/>
</dbReference>
<evidence type="ECO:0000256" key="6">
    <source>
        <dbReference type="ARBA" id="ARBA00023015"/>
    </source>
</evidence>
<reference evidence="18" key="1">
    <citation type="submission" date="2023-06" db="EMBL/GenBank/DDBJ databases">
        <title>Reference genome for the Northern bat (Eptesicus nilssonii), a most northern bat species.</title>
        <authorList>
            <person name="Laine V.N."/>
            <person name="Pulliainen A.T."/>
            <person name="Lilley T.M."/>
        </authorList>
    </citation>
    <scope>NUCLEOTIDE SEQUENCE</scope>
    <source>
        <strain evidence="18">BLF_Eptnil</strain>
        <tissue evidence="18">Kidney</tissue>
    </source>
</reference>
<evidence type="ECO:0000256" key="13">
    <source>
        <dbReference type="RuleBase" id="RU000682"/>
    </source>
</evidence>
<dbReference type="PROSITE" id="PS50071">
    <property type="entry name" value="HOMEOBOX_2"/>
    <property type="match status" value="1"/>
</dbReference>
<dbReference type="InterPro" id="IPR009057">
    <property type="entry name" value="Homeodomain-like_sf"/>
</dbReference>
<evidence type="ECO:0000256" key="8">
    <source>
        <dbReference type="ARBA" id="ARBA00023155"/>
    </source>
</evidence>
<comment type="function">
    <text evidence="11">Transcription factor that binds to the octamer motif (5'-ATTTGCAT-3'). Forms a trimeric complex with SOX2 or SOX15 on DNA and controls the expression of a number of genes involved in embryonic development such as YES1, FGF4, UTF1 and ZFP206. Critical for early embryogenesis and for embryonic stem cell pluripotency.</text>
</comment>
<protein>
    <recommendedName>
        <fullName evidence="14">POU domain protein</fullName>
    </recommendedName>
</protein>
<feature type="region of interest" description="Disordered" evidence="15">
    <location>
        <begin position="340"/>
        <end position="370"/>
    </location>
</feature>
<feature type="compositionally biased region" description="Low complexity" evidence="15">
    <location>
        <begin position="361"/>
        <end position="370"/>
    </location>
</feature>
<evidence type="ECO:0000313" key="19">
    <source>
        <dbReference type="Proteomes" id="UP001177744"/>
    </source>
</evidence>
<dbReference type="InterPro" id="IPR001356">
    <property type="entry name" value="HD"/>
</dbReference>
<evidence type="ECO:0000256" key="9">
    <source>
        <dbReference type="ARBA" id="ARBA00023163"/>
    </source>
</evidence>
<dbReference type="EMBL" id="JAULJE010000028">
    <property type="protein sequence ID" value="KAK1327532.1"/>
    <property type="molecule type" value="Genomic_DNA"/>
</dbReference>
<dbReference type="CDD" id="cd00086">
    <property type="entry name" value="homeodomain"/>
    <property type="match status" value="1"/>
</dbReference>
<name>A0AA40HA76_CNENI</name>
<keyword evidence="4" id="KW-0963">Cytoplasm</keyword>
<dbReference type="SUPFAM" id="SSF47413">
    <property type="entry name" value="lambda repressor-like DNA-binding domains"/>
    <property type="match status" value="1"/>
</dbReference>
<dbReference type="Gene3D" id="1.10.10.60">
    <property type="entry name" value="Homeodomain-like"/>
    <property type="match status" value="1"/>
</dbReference>
<dbReference type="FunFam" id="1.10.10.60:FF:000161">
    <property type="entry name" value="POU domain protein"/>
    <property type="match status" value="1"/>
</dbReference>
<feature type="domain" description="Homeobox" evidence="16">
    <location>
        <begin position="281"/>
        <end position="341"/>
    </location>
</feature>
<proteinExistence type="inferred from homology"/>
<evidence type="ECO:0000256" key="10">
    <source>
        <dbReference type="ARBA" id="ARBA00023242"/>
    </source>
</evidence>
<feature type="region of interest" description="Disordered" evidence="15">
    <location>
        <begin position="1"/>
        <end position="50"/>
    </location>
</feature>
<dbReference type="InterPro" id="IPR000327">
    <property type="entry name" value="POU_dom"/>
</dbReference>
<evidence type="ECO:0000313" key="18">
    <source>
        <dbReference type="EMBL" id="KAK1327532.1"/>
    </source>
</evidence>
<dbReference type="InterPro" id="IPR013847">
    <property type="entry name" value="POU"/>
</dbReference>
<organism evidence="18 19">
    <name type="scientific">Cnephaeus nilssonii</name>
    <name type="common">Northern bat</name>
    <name type="synonym">Eptesicus nilssonii</name>
    <dbReference type="NCBI Taxonomy" id="3371016"/>
    <lineage>
        <taxon>Eukaryota</taxon>
        <taxon>Metazoa</taxon>
        <taxon>Chordata</taxon>
        <taxon>Craniata</taxon>
        <taxon>Vertebrata</taxon>
        <taxon>Euteleostomi</taxon>
        <taxon>Mammalia</taxon>
        <taxon>Eutheria</taxon>
        <taxon>Laurasiatheria</taxon>
        <taxon>Chiroptera</taxon>
        <taxon>Yangochiroptera</taxon>
        <taxon>Vespertilionidae</taxon>
        <taxon>Cnephaeus</taxon>
    </lineage>
</organism>
<dbReference type="Pfam" id="PF00157">
    <property type="entry name" value="Pou"/>
    <property type="match status" value="1"/>
</dbReference>
<evidence type="ECO:0000256" key="1">
    <source>
        <dbReference type="ARBA" id="ARBA00004123"/>
    </source>
</evidence>
<gene>
    <name evidence="18" type="ORF">QTO34_013034</name>
</gene>
<dbReference type="SMART" id="SM00352">
    <property type="entry name" value="POU"/>
    <property type="match status" value="1"/>
</dbReference>
<feature type="region of interest" description="Disordered" evidence="15">
    <location>
        <begin position="129"/>
        <end position="155"/>
    </location>
</feature>
<evidence type="ECO:0000259" key="17">
    <source>
        <dbReference type="PROSITE" id="PS51179"/>
    </source>
</evidence>
<keyword evidence="9 14" id="KW-0804">Transcription</keyword>
<keyword evidence="5" id="KW-0597">Phosphoprotein</keyword>
<dbReference type="InterPro" id="IPR050255">
    <property type="entry name" value="POU_domain_TF"/>
</dbReference>
<dbReference type="PRINTS" id="PR00028">
    <property type="entry name" value="POUDOMAIN"/>
</dbReference>
<dbReference type="PANTHER" id="PTHR11636">
    <property type="entry name" value="POU DOMAIN"/>
    <property type="match status" value="1"/>
</dbReference>
<evidence type="ECO:0000256" key="15">
    <source>
        <dbReference type="SAM" id="MobiDB-lite"/>
    </source>
</evidence>
<dbReference type="PROSITE" id="PS00465">
    <property type="entry name" value="POU_2"/>
    <property type="match status" value="1"/>
</dbReference>
<feature type="DNA-binding region" description="Homeobox" evidence="12">
    <location>
        <begin position="283"/>
        <end position="342"/>
    </location>
</feature>
<evidence type="ECO:0000259" key="16">
    <source>
        <dbReference type="PROSITE" id="PS50071"/>
    </source>
</evidence>
<dbReference type="GO" id="GO:0005737">
    <property type="term" value="C:cytoplasm"/>
    <property type="evidence" value="ECO:0007669"/>
    <property type="project" value="UniProtKB-SubCell"/>
</dbReference>
<accession>A0AA40HA76</accession>
<evidence type="ECO:0000256" key="11">
    <source>
        <dbReference type="ARBA" id="ARBA00055862"/>
    </source>
</evidence>
<feature type="region of interest" description="Disordered" evidence="15">
    <location>
        <begin position="87"/>
        <end position="113"/>
    </location>
</feature>
<dbReference type="Pfam" id="PF00046">
    <property type="entry name" value="Homeodomain"/>
    <property type="match status" value="1"/>
</dbReference>
<dbReference type="PROSITE" id="PS00035">
    <property type="entry name" value="POU_1"/>
    <property type="match status" value="1"/>
</dbReference>
<keyword evidence="7 12" id="KW-0238">DNA-binding</keyword>
<keyword evidence="19" id="KW-1185">Reference proteome</keyword>
<evidence type="ECO:0000256" key="2">
    <source>
        <dbReference type="ARBA" id="ARBA00004496"/>
    </source>
</evidence>
<feature type="compositionally biased region" description="Gly residues" evidence="15">
    <location>
        <begin position="141"/>
        <end position="150"/>
    </location>
</feature>
<dbReference type="Proteomes" id="UP001177744">
    <property type="component" value="Unassembled WGS sequence"/>
</dbReference>
<evidence type="ECO:0000256" key="3">
    <source>
        <dbReference type="ARBA" id="ARBA00007300"/>
    </source>
</evidence>
<dbReference type="PROSITE" id="PS51179">
    <property type="entry name" value="POU_3"/>
    <property type="match status" value="1"/>
</dbReference>